<feature type="domain" description="D,L-carboxypeptidase peptidase" evidence="3">
    <location>
        <begin position="88"/>
        <end position="316"/>
    </location>
</feature>
<evidence type="ECO:0000259" key="4">
    <source>
        <dbReference type="Pfam" id="PF17129"/>
    </source>
</evidence>
<dbReference type="Pfam" id="PF17033">
    <property type="entry name" value="Peptidase_M99"/>
    <property type="match status" value="1"/>
</dbReference>
<evidence type="ECO:0000313" key="5">
    <source>
        <dbReference type="EMBL" id="ACL09209.1"/>
    </source>
</evidence>
<feature type="signal peptide" evidence="2">
    <location>
        <begin position="1"/>
        <end position="36"/>
    </location>
</feature>
<evidence type="ECO:0000256" key="1">
    <source>
        <dbReference type="SAM" id="MobiDB-lite"/>
    </source>
</evidence>
<dbReference type="EMBL" id="CP001197">
    <property type="protein sequence ID" value="ACL09209.1"/>
    <property type="molecule type" value="Genomic_DNA"/>
</dbReference>
<name>B8DQU0_NITV9</name>
<accession>B8DQU0</accession>
<dbReference type="KEGG" id="dvm:DvMF_2266"/>
<dbReference type="Gene3D" id="3.40.630.10">
    <property type="entry name" value="Zn peptidases"/>
    <property type="match status" value="1"/>
</dbReference>
<dbReference type="eggNOG" id="COG3608">
    <property type="taxonomic scope" value="Bacteria"/>
</dbReference>
<dbReference type="HOGENOM" id="CLU_632596_0_0_7"/>
<dbReference type="Pfam" id="PF17129">
    <property type="entry name" value="Peptidase_M99_C"/>
    <property type="match status" value="1"/>
</dbReference>
<dbReference type="CDD" id="cd06243">
    <property type="entry name" value="M14_CP_Csd4-like"/>
    <property type="match status" value="1"/>
</dbReference>
<keyword evidence="2" id="KW-0732">Signal</keyword>
<feature type="chain" id="PRO_5002870440" evidence="2">
    <location>
        <begin position="37"/>
        <end position="512"/>
    </location>
</feature>
<protein>
    <submittedName>
        <fullName evidence="5">Putative lipoprotein</fullName>
    </submittedName>
</protein>
<dbReference type="SUPFAM" id="SSF53187">
    <property type="entry name" value="Zn-dependent exopeptidases"/>
    <property type="match status" value="1"/>
</dbReference>
<dbReference type="InterPro" id="IPR031489">
    <property type="entry name" value="Peptidase_M99"/>
</dbReference>
<feature type="region of interest" description="Disordered" evidence="1">
    <location>
        <begin position="492"/>
        <end position="512"/>
    </location>
</feature>
<sequence length="512" mass="56538">MTHRTAPRTSARRRAIRPWLYCLAALLCLHAAPALAASPAQAKRPATTQAVASASPAPAVITTVDLAKAPPRHTELDFNLYKLGTGNGPTVLVVGGIQGDEPGGFSAASMLVTHYAITNGSVWVVPNLNFSSMVKRSRGPNGDMNRKFAALRKDDPEYDTVSRIKDIILDKQVDIILNLHDGSGFYRPKNEGPMRNPMRWGQSVIIDQATLPGARHGDLAAMGQKAVREANGGLLSPMHEYHLKNTRTAEGDHEMEKTLTFFAIRHGKPAFGIEASKDFSTEQRAYYHLRVLESFLRQMGVGFKRDFAMTPRGVLAALESDVAVAFFDQRLYLPLDDVRASLGYIPLKKGEKVSFTATKPILAVVDEDDGYRVFYGNRALTRITPEWREYTDGPGSLSLDVDGRKLVVPFGRMVTVRDTFTVHPVDGFRVNAIGAQVARPDARDDSECDVPIRKKDFQNRFSIDKSGNIYRVEVYRGEKFAGMILVRFESGGKPGKRDMRPSVAGRESLLGY</sequence>
<evidence type="ECO:0000256" key="2">
    <source>
        <dbReference type="SAM" id="SignalP"/>
    </source>
</evidence>
<feature type="domain" description="Metallo-carboxypeptidase C-terminal" evidence="4">
    <location>
        <begin position="397"/>
        <end position="488"/>
    </location>
</feature>
<keyword evidence="5" id="KW-0449">Lipoprotein</keyword>
<organism evidence="5">
    <name type="scientific">Nitratidesulfovibrio vulgaris (strain DSM 19637 / Miyazaki F)</name>
    <name type="common">Desulfovibrio vulgaris</name>
    <dbReference type="NCBI Taxonomy" id="883"/>
    <lineage>
        <taxon>Bacteria</taxon>
        <taxon>Pseudomonadati</taxon>
        <taxon>Thermodesulfobacteriota</taxon>
        <taxon>Desulfovibrionia</taxon>
        <taxon>Desulfovibrionales</taxon>
        <taxon>Desulfovibrionaceae</taxon>
        <taxon>Nitratidesulfovibrio</taxon>
    </lineage>
</organism>
<proteinExistence type="predicted"/>
<gene>
    <name evidence="5" type="ordered locus">DvMF_2266</name>
</gene>
<reference evidence="5" key="1">
    <citation type="submission" date="2008-10" db="EMBL/GenBank/DDBJ databases">
        <title>Complete sequence of Desulfovibrio vulgaris str. 'Miyazaki F'.</title>
        <authorList>
            <person name="Lucas S."/>
            <person name="Copeland A."/>
            <person name="Lapidus A."/>
            <person name="Glavina del Rio T."/>
            <person name="Dalin E."/>
            <person name="Tice H."/>
            <person name="Bruce D."/>
            <person name="Goodwin L."/>
            <person name="Pitluck S."/>
            <person name="Sims D."/>
            <person name="Brettin T."/>
            <person name="Detter J.C."/>
            <person name="Han C."/>
            <person name="Larimer F."/>
            <person name="Land M."/>
            <person name="Hauser L."/>
            <person name="Kyrpides N."/>
            <person name="Mikhailova N."/>
            <person name="Hazen T.C."/>
            <person name="Richardson P."/>
        </authorList>
    </citation>
    <scope>NUCLEOTIDE SEQUENCE</scope>
    <source>
        <strain evidence="5">Miyazaki F</strain>
    </source>
</reference>
<dbReference type="InterPro" id="IPR033397">
    <property type="entry name" value="Metallo_peptidase_C"/>
</dbReference>
<dbReference type="STRING" id="883.DvMF_2266"/>
<evidence type="ECO:0000259" key="3">
    <source>
        <dbReference type="Pfam" id="PF17033"/>
    </source>
</evidence>
<dbReference type="AlphaFoldDB" id="B8DQU0"/>